<keyword evidence="2" id="KW-0677">Repeat</keyword>
<dbReference type="Gene3D" id="3.30.160.60">
    <property type="entry name" value="Classic Zinc Finger"/>
    <property type="match status" value="3"/>
</dbReference>
<dbReference type="PANTHER" id="PTHR24379">
    <property type="entry name" value="KRAB AND ZINC FINGER DOMAIN-CONTAINING"/>
    <property type="match status" value="1"/>
</dbReference>
<evidence type="ECO:0000256" key="2">
    <source>
        <dbReference type="ARBA" id="ARBA00022737"/>
    </source>
</evidence>
<dbReference type="PANTHER" id="PTHR24379:SF121">
    <property type="entry name" value="C2H2-TYPE DOMAIN-CONTAINING PROTEIN"/>
    <property type="match status" value="1"/>
</dbReference>
<feature type="domain" description="C2H2-type" evidence="6">
    <location>
        <begin position="171"/>
        <end position="199"/>
    </location>
</feature>
<dbReference type="InterPro" id="IPR013087">
    <property type="entry name" value="Znf_C2H2_type"/>
</dbReference>
<dbReference type="SMART" id="SM00355">
    <property type="entry name" value="ZnF_C2H2"/>
    <property type="match status" value="5"/>
</dbReference>
<feature type="domain" description="C2H2-type" evidence="6">
    <location>
        <begin position="200"/>
        <end position="227"/>
    </location>
</feature>
<evidence type="ECO:0000256" key="5">
    <source>
        <dbReference type="PROSITE-ProRule" id="PRU00042"/>
    </source>
</evidence>
<dbReference type="PROSITE" id="PS00028">
    <property type="entry name" value="ZINC_FINGER_C2H2_1"/>
    <property type="match status" value="4"/>
</dbReference>
<evidence type="ECO:0000313" key="7">
    <source>
        <dbReference type="EMBL" id="JAD12778.1"/>
    </source>
</evidence>
<proteinExistence type="predicted"/>
<dbReference type="PROSITE" id="PS50157">
    <property type="entry name" value="ZINC_FINGER_C2H2_2"/>
    <property type="match status" value="4"/>
</dbReference>
<keyword evidence="1" id="KW-0479">Metal-binding</keyword>
<sequence>MLQCSEYVYEPENFITTTPLDIEIDNTIVLCEQDSGFRNAIELFDEDHTVCMDVVKSVEVHAKSTRSKGRPAKRYDFQFKCDHCDYSTAYARHFRNHMSQTHNEYHTHIFKCTQCSEAYVEERSLREHVKYLHNCVQRQPKFICANCGKGFPKQSHLTRHSYVHNPEKKPFLCDRCPMRFSNQSSLARHFEAKHIENKAHTCLDCGMAFGHIYGLKAHRLRLHQMEA</sequence>
<protein>
    <submittedName>
        <fullName evidence="7">Zinc finger protein 316</fullName>
    </submittedName>
</protein>
<dbReference type="GO" id="GO:0008270">
    <property type="term" value="F:zinc ion binding"/>
    <property type="evidence" value="ECO:0007669"/>
    <property type="project" value="UniProtKB-KW"/>
</dbReference>
<feature type="domain" description="C2H2-type" evidence="6">
    <location>
        <begin position="142"/>
        <end position="169"/>
    </location>
</feature>
<evidence type="ECO:0000256" key="3">
    <source>
        <dbReference type="ARBA" id="ARBA00022771"/>
    </source>
</evidence>
<keyword evidence="4" id="KW-0862">Zinc</keyword>
<reference evidence="7" key="1">
    <citation type="submission" date="2014-11" db="EMBL/GenBank/DDBJ databases">
        <authorList>
            <person name="Geib S."/>
        </authorList>
    </citation>
    <scope>NUCLEOTIDE SEQUENCE</scope>
</reference>
<dbReference type="AlphaFoldDB" id="A0A0A1XQH4"/>
<dbReference type="EMBL" id="GBXI01001514">
    <property type="protein sequence ID" value="JAD12778.1"/>
    <property type="molecule type" value="Transcribed_RNA"/>
</dbReference>
<accession>A0A0A1XQH4</accession>
<gene>
    <name evidence="7" type="primary">ZNF316</name>
    <name evidence="7" type="ORF">g.9077</name>
</gene>
<organism evidence="7">
    <name type="scientific">Zeugodacus cucurbitae</name>
    <name type="common">Melon fruit fly</name>
    <name type="synonym">Bactrocera cucurbitae</name>
    <dbReference type="NCBI Taxonomy" id="28588"/>
    <lineage>
        <taxon>Eukaryota</taxon>
        <taxon>Metazoa</taxon>
        <taxon>Ecdysozoa</taxon>
        <taxon>Arthropoda</taxon>
        <taxon>Hexapoda</taxon>
        <taxon>Insecta</taxon>
        <taxon>Pterygota</taxon>
        <taxon>Neoptera</taxon>
        <taxon>Endopterygota</taxon>
        <taxon>Diptera</taxon>
        <taxon>Brachycera</taxon>
        <taxon>Muscomorpha</taxon>
        <taxon>Tephritoidea</taxon>
        <taxon>Tephritidae</taxon>
        <taxon>Zeugodacus</taxon>
        <taxon>Zeugodacus</taxon>
    </lineage>
</organism>
<reference evidence="7" key="2">
    <citation type="journal article" date="2015" name="Gigascience">
        <title>Reconstructing a comprehensive transcriptome assembly of a white-pupal translocated strain of the pest fruit fly Bactrocera cucurbitae.</title>
        <authorList>
            <person name="Sim S.B."/>
            <person name="Calla B."/>
            <person name="Hall B."/>
            <person name="DeRego T."/>
            <person name="Geib S.M."/>
        </authorList>
    </citation>
    <scope>NUCLEOTIDE SEQUENCE</scope>
</reference>
<feature type="domain" description="C2H2-type" evidence="6">
    <location>
        <begin position="110"/>
        <end position="133"/>
    </location>
</feature>
<dbReference type="InterPro" id="IPR036236">
    <property type="entry name" value="Znf_C2H2_sf"/>
</dbReference>
<dbReference type="Pfam" id="PF00096">
    <property type="entry name" value="zf-C2H2"/>
    <property type="match status" value="2"/>
</dbReference>
<keyword evidence="3 5" id="KW-0863">Zinc-finger</keyword>
<evidence type="ECO:0000256" key="4">
    <source>
        <dbReference type="ARBA" id="ARBA00022833"/>
    </source>
</evidence>
<evidence type="ECO:0000256" key="1">
    <source>
        <dbReference type="ARBA" id="ARBA00022723"/>
    </source>
</evidence>
<dbReference type="SUPFAM" id="SSF57667">
    <property type="entry name" value="beta-beta-alpha zinc fingers"/>
    <property type="match status" value="2"/>
</dbReference>
<evidence type="ECO:0000259" key="6">
    <source>
        <dbReference type="PROSITE" id="PS50157"/>
    </source>
</evidence>
<name>A0A0A1XQH4_ZEUCU</name>